<dbReference type="InterPro" id="IPR011009">
    <property type="entry name" value="Kinase-like_dom_sf"/>
</dbReference>
<dbReference type="AlphaFoldDB" id="M7SW75"/>
<organism evidence="1 2">
    <name type="scientific">Eutypa lata (strain UCR-EL1)</name>
    <name type="common">Grapevine dieback disease fungus</name>
    <name type="synonym">Eutypa armeniacae</name>
    <dbReference type="NCBI Taxonomy" id="1287681"/>
    <lineage>
        <taxon>Eukaryota</taxon>
        <taxon>Fungi</taxon>
        <taxon>Dikarya</taxon>
        <taxon>Ascomycota</taxon>
        <taxon>Pezizomycotina</taxon>
        <taxon>Sordariomycetes</taxon>
        <taxon>Xylariomycetidae</taxon>
        <taxon>Xylariales</taxon>
        <taxon>Diatrypaceae</taxon>
        <taxon>Eutypa</taxon>
    </lineage>
</organism>
<accession>M7SW75</accession>
<name>M7SW75_EUTLA</name>
<dbReference type="HOGENOM" id="CLU_054430_1_2_1"/>
<dbReference type="EMBL" id="KB706185">
    <property type="protein sequence ID" value="EMR68768.1"/>
    <property type="molecule type" value="Genomic_DNA"/>
</dbReference>
<keyword evidence="2" id="KW-1185">Reference proteome</keyword>
<keyword evidence="1" id="KW-0808">Transferase</keyword>
<evidence type="ECO:0000313" key="2">
    <source>
        <dbReference type="Proteomes" id="UP000012174"/>
    </source>
</evidence>
<dbReference type="eggNOG" id="ENOG502TE1A">
    <property type="taxonomic scope" value="Eukaryota"/>
</dbReference>
<dbReference type="SUPFAM" id="SSF56112">
    <property type="entry name" value="Protein kinase-like (PK-like)"/>
    <property type="match status" value="1"/>
</dbReference>
<dbReference type="Proteomes" id="UP000012174">
    <property type="component" value="Unassembled WGS sequence"/>
</dbReference>
<sequence length="130" mass="14939">MLDWSWYEDKDMCLFTVTGAQTLVPHFEHLEEVKVDPGIVVLIGLLQYFGPPPEGLLKHVGNKSADVLTNLWQAIQEDDKNEGLGPFDQWDESTLPEFTPETKRFLSRMLNLDPAQRATIADILEDPWWK</sequence>
<dbReference type="OrthoDB" id="5979581at2759"/>
<evidence type="ECO:0000313" key="1">
    <source>
        <dbReference type="EMBL" id="EMR68768.1"/>
    </source>
</evidence>
<dbReference type="Gene3D" id="1.10.510.10">
    <property type="entry name" value="Transferase(Phosphotransferase) domain 1"/>
    <property type="match status" value="1"/>
</dbReference>
<keyword evidence="1" id="KW-0418">Kinase</keyword>
<dbReference type="OMA" id="WTEIDYP"/>
<dbReference type="GO" id="GO:0016301">
    <property type="term" value="F:kinase activity"/>
    <property type="evidence" value="ECO:0007669"/>
    <property type="project" value="UniProtKB-KW"/>
</dbReference>
<protein>
    <submittedName>
        <fullName evidence="1">Putative serine threonine protein kinase protein</fullName>
    </submittedName>
</protein>
<reference evidence="2" key="1">
    <citation type="journal article" date="2013" name="Genome Announc.">
        <title>Draft genome sequence of the grapevine dieback fungus Eutypa lata UCR-EL1.</title>
        <authorList>
            <person name="Blanco-Ulate B."/>
            <person name="Rolshausen P.E."/>
            <person name="Cantu D."/>
        </authorList>
    </citation>
    <scope>NUCLEOTIDE SEQUENCE [LARGE SCALE GENOMIC DNA]</scope>
    <source>
        <strain evidence="2">UCR-EL1</strain>
    </source>
</reference>
<dbReference type="KEGG" id="ela:UCREL1_4205"/>
<gene>
    <name evidence="1" type="ORF">UCREL1_4205</name>
</gene>
<proteinExistence type="predicted"/>